<sequence>MAAKTAVRGMVSIATKYMNNVPHNNPEKSAAVFVKKLLVKSYKELKDNYTQNSDRDRKIA</sequence>
<dbReference type="AlphaFoldDB" id="A0AAD8EX69"/>
<accession>A0AAD8EX69</accession>
<dbReference type="InterPro" id="IPR053920">
    <property type="entry name" value="Treslin_STD"/>
</dbReference>
<evidence type="ECO:0000313" key="3">
    <source>
        <dbReference type="Proteomes" id="UP001233172"/>
    </source>
</evidence>
<reference evidence="2" key="1">
    <citation type="journal article" date="2023" name="PLoS Negl. Trop. Dis.">
        <title>A genome sequence for Biomphalaria pfeifferi, the major vector snail for the human-infecting parasite Schistosoma mansoni.</title>
        <authorList>
            <person name="Bu L."/>
            <person name="Lu L."/>
            <person name="Laidemitt M.R."/>
            <person name="Zhang S.M."/>
            <person name="Mutuku M."/>
            <person name="Mkoji G."/>
            <person name="Steinauer M."/>
            <person name="Loker E.S."/>
        </authorList>
    </citation>
    <scope>NUCLEOTIDE SEQUENCE</scope>
    <source>
        <strain evidence="2">KasaAsao</strain>
    </source>
</reference>
<evidence type="ECO:0000259" key="1">
    <source>
        <dbReference type="Pfam" id="PF21855"/>
    </source>
</evidence>
<protein>
    <recommendedName>
        <fullName evidence="1">Treslin STD domain-containing protein</fullName>
    </recommendedName>
</protein>
<dbReference type="Pfam" id="PF21855">
    <property type="entry name" value="Treslin_STD"/>
    <property type="match status" value="1"/>
</dbReference>
<evidence type="ECO:0000313" key="2">
    <source>
        <dbReference type="EMBL" id="KAK0043235.1"/>
    </source>
</evidence>
<dbReference type="Proteomes" id="UP001233172">
    <property type="component" value="Unassembled WGS sequence"/>
</dbReference>
<name>A0AAD8EX69_BIOPF</name>
<comment type="caution">
    <text evidence="2">The sequence shown here is derived from an EMBL/GenBank/DDBJ whole genome shotgun (WGS) entry which is preliminary data.</text>
</comment>
<organism evidence="2 3">
    <name type="scientific">Biomphalaria pfeifferi</name>
    <name type="common">Bloodfluke planorb</name>
    <name type="synonym">Freshwater snail</name>
    <dbReference type="NCBI Taxonomy" id="112525"/>
    <lineage>
        <taxon>Eukaryota</taxon>
        <taxon>Metazoa</taxon>
        <taxon>Spiralia</taxon>
        <taxon>Lophotrochozoa</taxon>
        <taxon>Mollusca</taxon>
        <taxon>Gastropoda</taxon>
        <taxon>Heterobranchia</taxon>
        <taxon>Euthyneura</taxon>
        <taxon>Panpulmonata</taxon>
        <taxon>Hygrophila</taxon>
        <taxon>Lymnaeoidea</taxon>
        <taxon>Planorbidae</taxon>
        <taxon>Biomphalaria</taxon>
    </lineage>
</organism>
<feature type="domain" description="Treslin STD" evidence="1">
    <location>
        <begin position="4"/>
        <end position="59"/>
    </location>
</feature>
<dbReference type="EMBL" id="JASAOG010000221">
    <property type="protein sequence ID" value="KAK0043235.1"/>
    <property type="molecule type" value="Genomic_DNA"/>
</dbReference>
<reference evidence="2" key="2">
    <citation type="submission" date="2023-04" db="EMBL/GenBank/DDBJ databases">
        <authorList>
            <person name="Bu L."/>
            <person name="Lu L."/>
            <person name="Laidemitt M.R."/>
            <person name="Zhang S.M."/>
            <person name="Mutuku M."/>
            <person name="Mkoji G."/>
            <person name="Steinauer M."/>
            <person name="Loker E.S."/>
        </authorList>
    </citation>
    <scope>NUCLEOTIDE SEQUENCE</scope>
    <source>
        <strain evidence="2">KasaAsao</strain>
        <tissue evidence="2">Whole Snail</tissue>
    </source>
</reference>
<proteinExistence type="predicted"/>
<feature type="non-terminal residue" evidence="2">
    <location>
        <position position="60"/>
    </location>
</feature>
<gene>
    <name evidence="2" type="ORF">Bpfe_027329</name>
</gene>
<keyword evidence="3" id="KW-1185">Reference proteome</keyword>